<accession>A0ABQ1UE11</accession>
<sequence>MEGQSISDFIPIDWKLLASAKGDLNNDKNDDIAFIIQYKDSVSIEKIEFDEKETVVTQPRILILAFFNPIQKKYEVIEQSNSFILNHDDPNMSEPFQNIEIKKGILRIDFQIFMNAGSWSMSNNSYVFRYQQNEFKLIGADYNYLHRGSGETENRSYNFSTKKVKISTDDNSGSKEKTLLRPFKYDKLKTFKTFIPFTWEIEKDFYL</sequence>
<dbReference type="EMBL" id="BMKP01000006">
    <property type="protein sequence ID" value="GGF16582.1"/>
    <property type="molecule type" value="Genomic_DNA"/>
</dbReference>
<keyword evidence="2" id="KW-1185">Reference proteome</keyword>
<organism evidence="1 2">
    <name type="scientific">Flavobacterium limi</name>
    <dbReference type="NCBI Taxonomy" id="2045105"/>
    <lineage>
        <taxon>Bacteria</taxon>
        <taxon>Pseudomonadati</taxon>
        <taxon>Bacteroidota</taxon>
        <taxon>Flavobacteriia</taxon>
        <taxon>Flavobacteriales</taxon>
        <taxon>Flavobacteriaceae</taxon>
        <taxon>Flavobacterium</taxon>
    </lineage>
</organism>
<protein>
    <submittedName>
        <fullName evidence="1">Uncharacterized protein</fullName>
    </submittedName>
</protein>
<proteinExistence type="predicted"/>
<name>A0ABQ1UE11_9FLAO</name>
<comment type="caution">
    <text evidence="1">The sequence shown here is derived from an EMBL/GenBank/DDBJ whole genome shotgun (WGS) entry which is preliminary data.</text>
</comment>
<gene>
    <name evidence="1" type="ORF">GCM10011518_27520</name>
</gene>
<evidence type="ECO:0000313" key="1">
    <source>
        <dbReference type="EMBL" id="GGF16582.1"/>
    </source>
</evidence>
<evidence type="ECO:0000313" key="2">
    <source>
        <dbReference type="Proteomes" id="UP000655016"/>
    </source>
</evidence>
<dbReference type="RefSeq" id="WP_163395140.1">
    <property type="nucleotide sequence ID" value="NZ_BMKP01000006.1"/>
</dbReference>
<reference evidence="2" key="1">
    <citation type="journal article" date="2019" name="Int. J. Syst. Evol. Microbiol.">
        <title>The Global Catalogue of Microorganisms (GCM) 10K type strain sequencing project: providing services to taxonomists for standard genome sequencing and annotation.</title>
        <authorList>
            <consortium name="The Broad Institute Genomics Platform"/>
            <consortium name="The Broad Institute Genome Sequencing Center for Infectious Disease"/>
            <person name="Wu L."/>
            <person name="Ma J."/>
        </authorList>
    </citation>
    <scope>NUCLEOTIDE SEQUENCE [LARGE SCALE GENOMIC DNA]</scope>
    <source>
        <strain evidence="2">CGMCC 1.16060</strain>
    </source>
</reference>
<dbReference type="Proteomes" id="UP000655016">
    <property type="component" value="Unassembled WGS sequence"/>
</dbReference>